<keyword evidence="2" id="KW-1185">Reference proteome</keyword>
<accession>A0AA38I826</accession>
<dbReference type="AlphaFoldDB" id="A0AA38I826"/>
<dbReference type="EMBL" id="JALNTZ010000006">
    <property type="protein sequence ID" value="KAJ3649856.1"/>
    <property type="molecule type" value="Genomic_DNA"/>
</dbReference>
<sequence>MTTSAIRHRGPRECDPGDDVVEAAQGTVKQCSPGDDVEAAQGTVKQCSPGDNIEAAQGTVTQCSPGDHQKGTETVQPLRSRWWSSICTVLTRRGPRQCSP</sequence>
<dbReference type="Proteomes" id="UP001168821">
    <property type="component" value="Unassembled WGS sequence"/>
</dbReference>
<organism evidence="1 2">
    <name type="scientific">Zophobas morio</name>
    <dbReference type="NCBI Taxonomy" id="2755281"/>
    <lineage>
        <taxon>Eukaryota</taxon>
        <taxon>Metazoa</taxon>
        <taxon>Ecdysozoa</taxon>
        <taxon>Arthropoda</taxon>
        <taxon>Hexapoda</taxon>
        <taxon>Insecta</taxon>
        <taxon>Pterygota</taxon>
        <taxon>Neoptera</taxon>
        <taxon>Endopterygota</taxon>
        <taxon>Coleoptera</taxon>
        <taxon>Polyphaga</taxon>
        <taxon>Cucujiformia</taxon>
        <taxon>Tenebrionidae</taxon>
        <taxon>Zophobas</taxon>
    </lineage>
</organism>
<reference evidence="1" key="1">
    <citation type="journal article" date="2023" name="G3 (Bethesda)">
        <title>Whole genome assemblies of Zophobas morio and Tenebrio molitor.</title>
        <authorList>
            <person name="Kaur S."/>
            <person name="Stinson S.A."/>
            <person name="diCenzo G.C."/>
        </authorList>
    </citation>
    <scope>NUCLEOTIDE SEQUENCE</scope>
    <source>
        <strain evidence="1">QUZm001</strain>
    </source>
</reference>
<gene>
    <name evidence="1" type="ORF">Zmor_021574</name>
</gene>
<proteinExistence type="predicted"/>
<comment type="caution">
    <text evidence="1">The sequence shown here is derived from an EMBL/GenBank/DDBJ whole genome shotgun (WGS) entry which is preliminary data.</text>
</comment>
<protein>
    <submittedName>
        <fullName evidence="1">Uncharacterized protein</fullName>
    </submittedName>
</protein>
<evidence type="ECO:0000313" key="1">
    <source>
        <dbReference type="EMBL" id="KAJ3649856.1"/>
    </source>
</evidence>
<name>A0AA38I826_9CUCU</name>
<evidence type="ECO:0000313" key="2">
    <source>
        <dbReference type="Proteomes" id="UP001168821"/>
    </source>
</evidence>